<dbReference type="InterPro" id="IPR052451">
    <property type="entry name" value="Ser/Thr_kinase-like"/>
</dbReference>
<name>A0A5J9VZZ1_9POAL</name>
<dbReference type="Gene3D" id="1.10.510.10">
    <property type="entry name" value="Transferase(Phosphotransferase) domain 1"/>
    <property type="match status" value="1"/>
</dbReference>
<accession>A0A5J9VZZ1</accession>
<feature type="non-terminal residue" evidence="1">
    <location>
        <position position="1"/>
    </location>
</feature>
<protein>
    <recommendedName>
        <fullName evidence="3">Serine-threonine/tyrosine-protein kinase catalytic domain-containing protein</fullName>
    </recommendedName>
</protein>
<dbReference type="SUPFAM" id="SSF56112">
    <property type="entry name" value="Protein kinase-like (PK-like)"/>
    <property type="match status" value="1"/>
</dbReference>
<dbReference type="Gramene" id="TVU42042">
    <property type="protein sequence ID" value="TVU42042"/>
    <property type="gene ID" value="EJB05_08425"/>
</dbReference>
<dbReference type="PANTHER" id="PTHR48008">
    <property type="entry name" value="LEUCINE-RICH REPEAT RECEPTOR-LIKE PROTEIN KINASE IMK3-RELATED"/>
    <property type="match status" value="1"/>
</dbReference>
<reference evidence="1 2" key="1">
    <citation type="journal article" date="2019" name="Sci. Rep.">
        <title>A high-quality genome of Eragrostis curvula grass provides insights into Poaceae evolution and supports new strategies to enhance forage quality.</title>
        <authorList>
            <person name="Carballo J."/>
            <person name="Santos B.A.C.M."/>
            <person name="Zappacosta D."/>
            <person name="Garbus I."/>
            <person name="Selva J.P."/>
            <person name="Gallo C.A."/>
            <person name="Diaz A."/>
            <person name="Albertini E."/>
            <person name="Caccamo M."/>
            <person name="Echenique V."/>
        </authorList>
    </citation>
    <scope>NUCLEOTIDE SEQUENCE [LARGE SCALE GENOMIC DNA]</scope>
    <source>
        <strain evidence="2">cv. Victoria</strain>
        <tissue evidence="1">Leaf</tissue>
    </source>
</reference>
<keyword evidence="2" id="KW-1185">Reference proteome</keyword>
<dbReference type="EMBL" id="RWGY01000005">
    <property type="protein sequence ID" value="TVU42042.1"/>
    <property type="molecule type" value="Genomic_DNA"/>
</dbReference>
<gene>
    <name evidence="1" type="ORF">EJB05_08425</name>
</gene>
<dbReference type="PANTHER" id="PTHR48008:SF14">
    <property type="entry name" value="PROTEIN KINASE DOMAIN-CONTAINING PROTEIN"/>
    <property type="match status" value="1"/>
</dbReference>
<evidence type="ECO:0008006" key="3">
    <source>
        <dbReference type="Google" id="ProtNLM"/>
    </source>
</evidence>
<evidence type="ECO:0000313" key="1">
    <source>
        <dbReference type="EMBL" id="TVU42042.1"/>
    </source>
</evidence>
<dbReference type="SUPFAM" id="SSF52058">
    <property type="entry name" value="L domain-like"/>
    <property type="match status" value="1"/>
</dbReference>
<sequence>MSNLTSLNRIDVRNNLLTGTIPESITLMQNLMLLEVSSNDMSSPIPVQIEYGSLGKASRKSDVFSFGIMLLEVFTGRRLTDAMFVGELNIRKWVHQAFPTDLASILDIQLLHDASCTRDLNDFLPPIFELGLVCSSDSPDQRMAMSDVTVALKKIIKDYTKLVSATPQRAS</sequence>
<comment type="caution">
    <text evidence="1">The sequence shown here is derived from an EMBL/GenBank/DDBJ whole genome shotgun (WGS) entry which is preliminary data.</text>
</comment>
<evidence type="ECO:0000313" key="2">
    <source>
        <dbReference type="Proteomes" id="UP000324897"/>
    </source>
</evidence>
<proteinExistence type="predicted"/>
<dbReference type="Proteomes" id="UP000324897">
    <property type="component" value="Unassembled WGS sequence"/>
</dbReference>
<organism evidence="1 2">
    <name type="scientific">Eragrostis curvula</name>
    <name type="common">weeping love grass</name>
    <dbReference type="NCBI Taxonomy" id="38414"/>
    <lineage>
        <taxon>Eukaryota</taxon>
        <taxon>Viridiplantae</taxon>
        <taxon>Streptophyta</taxon>
        <taxon>Embryophyta</taxon>
        <taxon>Tracheophyta</taxon>
        <taxon>Spermatophyta</taxon>
        <taxon>Magnoliopsida</taxon>
        <taxon>Liliopsida</taxon>
        <taxon>Poales</taxon>
        <taxon>Poaceae</taxon>
        <taxon>PACMAD clade</taxon>
        <taxon>Chloridoideae</taxon>
        <taxon>Eragrostideae</taxon>
        <taxon>Eragrostidinae</taxon>
        <taxon>Eragrostis</taxon>
    </lineage>
</organism>
<dbReference type="InterPro" id="IPR011009">
    <property type="entry name" value="Kinase-like_dom_sf"/>
</dbReference>
<dbReference type="OrthoDB" id="680062at2759"/>
<dbReference type="AlphaFoldDB" id="A0A5J9VZZ1"/>